<protein>
    <submittedName>
        <fullName evidence="2">Phage holin family protein</fullName>
    </submittedName>
</protein>
<dbReference type="EMBL" id="SMOD01000041">
    <property type="protein sequence ID" value="TDG03418.1"/>
    <property type="molecule type" value="Genomic_DNA"/>
</dbReference>
<evidence type="ECO:0000313" key="2">
    <source>
        <dbReference type="EMBL" id="TDG03418.1"/>
    </source>
</evidence>
<organism evidence="2 3">
    <name type="scientific">Paraburkholderia guartelaensis</name>
    <dbReference type="NCBI Taxonomy" id="2546446"/>
    <lineage>
        <taxon>Bacteria</taxon>
        <taxon>Pseudomonadati</taxon>
        <taxon>Pseudomonadota</taxon>
        <taxon>Betaproteobacteria</taxon>
        <taxon>Burkholderiales</taxon>
        <taxon>Burkholderiaceae</taxon>
        <taxon>Paraburkholderia</taxon>
    </lineage>
</organism>
<sequence>MSVQTKLARWRMLANFALCRLGDYAELLSIEAADARARLLREFIALAALTVSGLFTLSFFCLALIASAWSKPYFLYVVWGIAVAWLVLSLVALCAFRALSPAPAFRLVKDEMRADLETLREALK</sequence>
<evidence type="ECO:0000313" key="3">
    <source>
        <dbReference type="Proteomes" id="UP000295606"/>
    </source>
</evidence>
<proteinExistence type="predicted"/>
<feature type="transmembrane region" description="Helical" evidence="1">
    <location>
        <begin position="43"/>
        <end position="67"/>
    </location>
</feature>
<name>A0A4V2ZV24_9BURK</name>
<evidence type="ECO:0000256" key="1">
    <source>
        <dbReference type="SAM" id="Phobius"/>
    </source>
</evidence>
<keyword evidence="1" id="KW-0812">Transmembrane</keyword>
<keyword evidence="1" id="KW-0472">Membrane</keyword>
<feature type="transmembrane region" description="Helical" evidence="1">
    <location>
        <begin position="73"/>
        <end position="96"/>
    </location>
</feature>
<accession>A0A4V2ZV24</accession>
<gene>
    <name evidence="2" type="ORF">E1N52_34800</name>
</gene>
<dbReference type="RefSeq" id="WP_133188386.1">
    <property type="nucleotide sequence ID" value="NZ_SMOD01000041.1"/>
</dbReference>
<reference evidence="2 3" key="1">
    <citation type="submission" date="2019-03" db="EMBL/GenBank/DDBJ databases">
        <title>Paraburkholderia sp. isolated from native Mimosa gymnas in Guartela State Park, Brazil.</title>
        <authorList>
            <person name="Paulitsch F."/>
            <person name="Hungria M."/>
            <person name="Delamuta J.R.M."/>
            <person name="Ribeiro R.A."/>
            <person name="Dall'Agnol R."/>
            <person name="Silva J.S.B."/>
        </authorList>
    </citation>
    <scope>NUCLEOTIDE SEQUENCE [LARGE SCALE GENOMIC DNA]</scope>
    <source>
        <strain evidence="2 3">CNPSo 3008</strain>
    </source>
</reference>
<keyword evidence="1" id="KW-1133">Transmembrane helix</keyword>
<dbReference type="AlphaFoldDB" id="A0A4V2ZV24"/>
<comment type="caution">
    <text evidence="2">The sequence shown here is derived from an EMBL/GenBank/DDBJ whole genome shotgun (WGS) entry which is preliminary data.</text>
</comment>
<dbReference type="OrthoDB" id="9114220at2"/>
<dbReference type="Proteomes" id="UP000295606">
    <property type="component" value="Unassembled WGS sequence"/>
</dbReference>